<evidence type="ECO:0000256" key="2">
    <source>
        <dbReference type="ARBA" id="ARBA00022833"/>
    </source>
</evidence>
<proteinExistence type="predicted"/>
<keyword evidence="4" id="KW-1185">Reference proteome</keyword>
<dbReference type="GO" id="GO:0046872">
    <property type="term" value="F:metal ion binding"/>
    <property type="evidence" value="ECO:0007669"/>
    <property type="project" value="UniProtKB-KW"/>
</dbReference>
<dbReference type="AlphaFoldDB" id="A0AAU9K1U7"/>
<protein>
    <submittedName>
        <fullName evidence="3">Uncharacterized protein</fullName>
    </submittedName>
</protein>
<dbReference type="SUPFAM" id="SSF57924">
    <property type="entry name" value="Inhibitor of apoptosis (IAP) repeat"/>
    <property type="match status" value="1"/>
</dbReference>
<dbReference type="CDD" id="cd00022">
    <property type="entry name" value="BIR"/>
    <property type="match status" value="1"/>
</dbReference>
<dbReference type="PANTHER" id="PTHR46771:SF5">
    <property type="entry name" value="DETERIN"/>
    <property type="match status" value="1"/>
</dbReference>
<organism evidence="3 4">
    <name type="scientific">Blepharisma stoltei</name>
    <dbReference type="NCBI Taxonomy" id="1481888"/>
    <lineage>
        <taxon>Eukaryota</taxon>
        <taxon>Sar</taxon>
        <taxon>Alveolata</taxon>
        <taxon>Ciliophora</taxon>
        <taxon>Postciliodesmatophora</taxon>
        <taxon>Heterotrichea</taxon>
        <taxon>Heterotrichida</taxon>
        <taxon>Blepharismidae</taxon>
        <taxon>Blepharisma</taxon>
    </lineage>
</organism>
<keyword evidence="2" id="KW-0862">Zinc</keyword>
<dbReference type="SMART" id="SM00238">
    <property type="entry name" value="BIR"/>
    <property type="match status" value="1"/>
</dbReference>
<accession>A0AAU9K1U7</accession>
<dbReference type="InterPro" id="IPR001370">
    <property type="entry name" value="BIR_rpt"/>
</dbReference>
<dbReference type="InterPro" id="IPR051190">
    <property type="entry name" value="Baculoviral_IAP"/>
</dbReference>
<dbReference type="Pfam" id="PF00653">
    <property type="entry name" value="BIR"/>
    <property type="match status" value="1"/>
</dbReference>
<evidence type="ECO:0000313" key="3">
    <source>
        <dbReference type="EMBL" id="CAG9332210.1"/>
    </source>
</evidence>
<evidence type="ECO:0000313" key="4">
    <source>
        <dbReference type="Proteomes" id="UP001162131"/>
    </source>
</evidence>
<gene>
    <name evidence="3" type="ORF">BSTOLATCC_MIC55662</name>
</gene>
<dbReference type="Proteomes" id="UP001162131">
    <property type="component" value="Unassembled WGS sequence"/>
</dbReference>
<dbReference type="PROSITE" id="PS50143">
    <property type="entry name" value="BIR_REPEAT_2"/>
    <property type="match status" value="1"/>
</dbReference>
<dbReference type="EMBL" id="CAJZBQ010000054">
    <property type="protein sequence ID" value="CAG9332210.1"/>
    <property type="molecule type" value="Genomic_DNA"/>
</dbReference>
<comment type="caution">
    <text evidence="3">The sequence shown here is derived from an EMBL/GenBank/DDBJ whole genome shotgun (WGS) entry which is preliminary data.</text>
</comment>
<dbReference type="Gene3D" id="1.10.1170.10">
    <property type="entry name" value="Inhibitor Of Apoptosis Protein (2mihbC-IAP-1), Chain A"/>
    <property type="match status" value="1"/>
</dbReference>
<keyword evidence="1" id="KW-0479">Metal-binding</keyword>
<name>A0AAU9K1U7_9CILI</name>
<dbReference type="PANTHER" id="PTHR46771">
    <property type="entry name" value="DETERIN"/>
    <property type="match status" value="1"/>
</dbReference>
<sequence length="161" mass="18769">METSFIYPEMATQAARVETFNKNSWPHKRTSMLHPVKLAEAGFFFDQAPDGNDRCVCFSCGLSLVNWDPNDNPFQDHLKHIENNEAGDKSHCTYMELLKQYNPGILGLSTQKKLYMSMDGLPEIEERYDALEIRENFNKRRDFLKSILVSTLLEERFRRKA</sequence>
<reference evidence="3" key="1">
    <citation type="submission" date="2021-09" db="EMBL/GenBank/DDBJ databases">
        <authorList>
            <consortium name="AG Swart"/>
            <person name="Singh M."/>
            <person name="Singh A."/>
            <person name="Seah K."/>
            <person name="Emmerich C."/>
        </authorList>
    </citation>
    <scope>NUCLEOTIDE SEQUENCE</scope>
    <source>
        <strain evidence="3">ATCC30299</strain>
    </source>
</reference>
<evidence type="ECO:0000256" key="1">
    <source>
        <dbReference type="ARBA" id="ARBA00022723"/>
    </source>
</evidence>